<dbReference type="STRING" id="410359.Pcal_1531"/>
<protein>
    <submittedName>
        <fullName evidence="1">Uncharacterized protein</fullName>
    </submittedName>
</protein>
<keyword evidence="2" id="KW-1185">Reference proteome</keyword>
<evidence type="ECO:0000313" key="2">
    <source>
        <dbReference type="Proteomes" id="UP000001431"/>
    </source>
</evidence>
<gene>
    <name evidence="1" type="ordered locus">Pcal_1531</name>
</gene>
<reference evidence="1" key="1">
    <citation type="submission" date="2007-02" db="EMBL/GenBank/DDBJ databases">
        <title>Complete sequence of Pyrobaculum calidifontis JCM 11548.</title>
        <authorList>
            <consortium name="US DOE Joint Genome Institute"/>
            <person name="Copeland A."/>
            <person name="Lucas S."/>
            <person name="Lapidus A."/>
            <person name="Barry K."/>
            <person name="Glavina del Rio T."/>
            <person name="Dalin E."/>
            <person name="Tice H."/>
            <person name="Pitluck S."/>
            <person name="Chain P."/>
            <person name="Malfatti S."/>
            <person name="Shin M."/>
            <person name="Vergez L."/>
            <person name="Schmutz J."/>
            <person name="Larimer F."/>
            <person name="Land M."/>
            <person name="Hauser L."/>
            <person name="Kyrpides N."/>
            <person name="Mikhailova N."/>
            <person name="Cozen A.E."/>
            <person name="Fitz-Gibbon S.T."/>
            <person name="House C.H."/>
            <person name="Saltikov C."/>
            <person name="Lowe T.M."/>
            <person name="Richardson P."/>
        </authorList>
    </citation>
    <scope>NUCLEOTIDE SEQUENCE [LARGE SCALE GENOMIC DNA]</scope>
    <source>
        <strain evidence="1">JCM 11548</strain>
    </source>
</reference>
<name>A3MWD3_PYRCJ</name>
<dbReference type="KEGG" id="pcl:Pcal_1531"/>
<dbReference type="Proteomes" id="UP000001431">
    <property type="component" value="Chromosome"/>
</dbReference>
<dbReference type="AlphaFoldDB" id="A3MWD3"/>
<dbReference type="eggNOG" id="arCOG04017">
    <property type="taxonomic scope" value="Archaea"/>
</dbReference>
<organism evidence="1 2">
    <name type="scientific">Pyrobaculum calidifontis (strain DSM 21063 / JCM 11548 / VA1)</name>
    <dbReference type="NCBI Taxonomy" id="410359"/>
    <lineage>
        <taxon>Archaea</taxon>
        <taxon>Thermoproteota</taxon>
        <taxon>Thermoprotei</taxon>
        <taxon>Thermoproteales</taxon>
        <taxon>Thermoproteaceae</taxon>
        <taxon>Pyrobaculum</taxon>
    </lineage>
</organism>
<accession>A3MWD3</accession>
<dbReference type="HOGENOM" id="CLU_2968592_0_0_2"/>
<evidence type="ECO:0000313" key="1">
    <source>
        <dbReference type="EMBL" id="ABO08950.1"/>
    </source>
</evidence>
<dbReference type="EMBL" id="CP000561">
    <property type="protein sequence ID" value="ABO08950.1"/>
    <property type="molecule type" value="Genomic_DNA"/>
</dbReference>
<sequence>MSTSALVNTGFESPAPDVAVPTAVAKALGLWPPTRAWLVSADTGGGEVEMAYIETGES</sequence>
<proteinExistence type="predicted"/>